<accession>A0A0C3Q6L3</accession>
<evidence type="ECO:0008006" key="3">
    <source>
        <dbReference type="Google" id="ProtNLM"/>
    </source>
</evidence>
<reference evidence="1 2" key="1">
    <citation type="submission" date="2014-04" db="EMBL/GenBank/DDBJ databases">
        <authorList>
            <consortium name="DOE Joint Genome Institute"/>
            <person name="Kuo A."/>
            <person name="Girlanda M."/>
            <person name="Perotto S."/>
            <person name="Kohler A."/>
            <person name="Nagy L.G."/>
            <person name="Floudas D."/>
            <person name="Copeland A."/>
            <person name="Barry K.W."/>
            <person name="Cichocki N."/>
            <person name="Veneault-Fourrey C."/>
            <person name="LaButti K."/>
            <person name="Lindquist E.A."/>
            <person name="Lipzen A."/>
            <person name="Lundell T."/>
            <person name="Morin E."/>
            <person name="Murat C."/>
            <person name="Sun H."/>
            <person name="Tunlid A."/>
            <person name="Henrissat B."/>
            <person name="Grigoriev I.V."/>
            <person name="Hibbett D.S."/>
            <person name="Martin F."/>
            <person name="Nordberg H.P."/>
            <person name="Cantor M.N."/>
            <person name="Hua S.X."/>
        </authorList>
    </citation>
    <scope>NUCLEOTIDE SEQUENCE [LARGE SCALE GENOMIC DNA]</scope>
    <source>
        <strain evidence="1 2">MUT 4182</strain>
    </source>
</reference>
<name>A0A0C3Q6L3_9AGAM</name>
<dbReference type="AlphaFoldDB" id="A0A0C3Q6L3"/>
<feature type="non-terminal residue" evidence="1">
    <location>
        <position position="1"/>
    </location>
</feature>
<dbReference type="HOGENOM" id="CLU_108608_1_0_1"/>
<evidence type="ECO:0000313" key="2">
    <source>
        <dbReference type="Proteomes" id="UP000054248"/>
    </source>
</evidence>
<reference evidence="2" key="2">
    <citation type="submission" date="2015-01" db="EMBL/GenBank/DDBJ databases">
        <title>Evolutionary Origins and Diversification of the Mycorrhizal Mutualists.</title>
        <authorList>
            <consortium name="DOE Joint Genome Institute"/>
            <consortium name="Mycorrhizal Genomics Consortium"/>
            <person name="Kohler A."/>
            <person name="Kuo A."/>
            <person name="Nagy L.G."/>
            <person name="Floudas D."/>
            <person name="Copeland A."/>
            <person name="Barry K.W."/>
            <person name="Cichocki N."/>
            <person name="Veneault-Fourrey C."/>
            <person name="LaButti K."/>
            <person name="Lindquist E.A."/>
            <person name="Lipzen A."/>
            <person name="Lundell T."/>
            <person name="Morin E."/>
            <person name="Murat C."/>
            <person name="Riley R."/>
            <person name="Ohm R."/>
            <person name="Sun H."/>
            <person name="Tunlid A."/>
            <person name="Henrissat B."/>
            <person name="Grigoriev I.V."/>
            <person name="Hibbett D.S."/>
            <person name="Martin F."/>
        </authorList>
    </citation>
    <scope>NUCLEOTIDE SEQUENCE [LARGE SCALE GENOMIC DNA]</scope>
    <source>
        <strain evidence="2">MUT 4182</strain>
    </source>
</reference>
<evidence type="ECO:0000313" key="1">
    <source>
        <dbReference type="EMBL" id="KIO19466.1"/>
    </source>
</evidence>
<protein>
    <recommendedName>
        <fullName evidence="3">Retrotransposon gag domain-containing protein</fullName>
    </recommendedName>
</protein>
<organism evidence="1 2">
    <name type="scientific">Tulasnella calospora MUT 4182</name>
    <dbReference type="NCBI Taxonomy" id="1051891"/>
    <lineage>
        <taxon>Eukaryota</taxon>
        <taxon>Fungi</taxon>
        <taxon>Dikarya</taxon>
        <taxon>Basidiomycota</taxon>
        <taxon>Agaricomycotina</taxon>
        <taxon>Agaricomycetes</taxon>
        <taxon>Cantharellales</taxon>
        <taxon>Tulasnellaceae</taxon>
        <taxon>Tulasnella</taxon>
    </lineage>
</organism>
<dbReference type="Proteomes" id="UP000054248">
    <property type="component" value="Unassembled WGS sequence"/>
</dbReference>
<keyword evidence="2" id="KW-1185">Reference proteome</keyword>
<dbReference type="EMBL" id="KN823220">
    <property type="protein sequence ID" value="KIO19466.1"/>
    <property type="molecule type" value="Genomic_DNA"/>
</dbReference>
<gene>
    <name evidence="1" type="ORF">M407DRAFT_46060</name>
</gene>
<dbReference type="OrthoDB" id="3267748at2759"/>
<dbReference type="STRING" id="1051891.A0A0C3Q6L3"/>
<feature type="non-terminal residue" evidence="1">
    <location>
        <position position="157"/>
    </location>
</feature>
<sequence>YDGRAHLETFETFAFQFKYWIRINRLPTKYQVIAMKRFLTDKAGIHYMTFAAVNLRKWTVDSYLRALFNHCFPIHFRSQMRVKFNRFVQGSRSTREFLRELRTLGNRLPDIGEVQIWLQFWEGSNPYLRVEWAKVGLEPETSSPAELELAAERFEMA</sequence>
<proteinExistence type="predicted"/>